<dbReference type="Proteomes" id="UP000060513">
    <property type="component" value="Chromosome"/>
</dbReference>
<dbReference type="AlphaFoldDB" id="A0A0M3QKG7"/>
<proteinExistence type="predicted"/>
<sequence length="114" mass="11919">MHTRLTALARLTFGNRPAQAYLALVAVAAVHVAVDTAFAQHADASFAGVWLFFLAAPAIFGLLAAGMFFGDSSAESAAFLYPALVLAVLVQALALGAFTRLLKDRTATARPRGV</sequence>
<accession>A0A0M3QKG7</accession>
<dbReference type="NCBIfam" id="NF046119">
    <property type="entry name" value="memb_SCO4225"/>
    <property type="match status" value="1"/>
</dbReference>
<dbReference type="GeneID" id="97232515"/>
<dbReference type="RefSeq" id="WP_005320570.1">
    <property type="nucleotide sequence ID" value="NZ_CP011340.1"/>
</dbReference>
<dbReference type="Pfam" id="PF25637">
    <property type="entry name" value="DUF7942"/>
    <property type="match status" value="1"/>
</dbReference>
<protein>
    <submittedName>
        <fullName evidence="1">Membrane protein</fullName>
    </submittedName>
</protein>
<gene>
    <name evidence="1" type="ORF">SPRI_6437</name>
</gene>
<evidence type="ECO:0000313" key="2">
    <source>
        <dbReference type="Proteomes" id="UP000060513"/>
    </source>
</evidence>
<dbReference type="InterPro" id="IPR057702">
    <property type="entry name" value="DUF7942"/>
</dbReference>
<name>A0A0M3QKG7_STRPR</name>
<dbReference type="STRING" id="38300.SPRI_6437"/>
<dbReference type="OrthoDB" id="4242675at2"/>
<dbReference type="OMA" id="AWFVYLA"/>
<organism evidence="1">
    <name type="scientific">Streptomyces pristinaespiralis</name>
    <dbReference type="NCBI Taxonomy" id="38300"/>
    <lineage>
        <taxon>Bacteria</taxon>
        <taxon>Bacillati</taxon>
        <taxon>Actinomycetota</taxon>
        <taxon>Actinomycetes</taxon>
        <taxon>Kitasatosporales</taxon>
        <taxon>Streptomycetaceae</taxon>
        <taxon>Streptomyces</taxon>
    </lineage>
</organism>
<evidence type="ECO:0000313" key="1">
    <source>
        <dbReference type="EMBL" id="ALC24743.1"/>
    </source>
</evidence>
<dbReference type="PATRIC" id="fig|38300.4.peg.6732"/>
<dbReference type="KEGG" id="spri:SPRI_6437"/>
<dbReference type="EMBL" id="CP011340">
    <property type="protein sequence ID" value="ALC24743.1"/>
    <property type="molecule type" value="Genomic_DNA"/>
</dbReference>
<reference evidence="1 2" key="1">
    <citation type="submission" date="2015-08" db="EMBL/GenBank/DDBJ databases">
        <title>Genome sequence of the pristinamycin over-producing bacterium Streptomyces pristinaespiralis HCCB10218.</title>
        <authorList>
            <person name="Tian J."/>
            <person name="Yang J."/>
            <person name="Li L."/>
            <person name="Ruan L."/>
            <person name="Wei W."/>
            <person name="Zheng G."/>
            <person name="Wei Z."/>
            <person name="Yang S."/>
            <person name="Ge M."/>
            <person name="Jiang W."/>
            <person name="Lu Y."/>
        </authorList>
    </citation>
    <scope>NUCLEOTIDE SEQUENCE [LARGE SCALE GENOMIC DNA]</scope>
    <source>
        <strain evidence="1 2">HCCB 10218</strain>
    </source>
</reference>